<dbReference type="EMBL" id="UFQT01000109">
    <property type="protein sequence ID" value="SSX20135.1"/>
    <property type="molecule type" value="Genomic_DNA"/>
</dbReference>
<protein>
    <submittedName>
        <fullName evidence="1">CSON000642 protein</fullName>
    </submittedName>
</protein>
<name>A0A336K8Q6_CULSO</name>
<evidence type="ECO:0000313" key="1">
    <source>
        <dbReference type="EMBL" id="SSW99755.1"/>
    </source>
</evidence>
<reference evidence="1" key="1">
    <citation type="submission" date="2018-04" db="EMBL/GenBank/DDBJ databases">
        <authorList>
            <person name="Go L.Y."/>
            <person name="Mitchell J.A."/>
        </authorList>
    </citation>
    <scope>NUCLEOTIDE SEQUENCE</scope>
    <source>
        <tissue evidence="1">Whole organism</tissue>
    </source>
</reference>
<reference evidence="2" key="2">
    <citation type="submission" date="2018-07" db="EMBL/GenBank/DDBJ databases">
        <authorList>
            <person name="Quirk P.G."/>
            <person name="Krulwich T.A."/>
        </authorList>
    </citation>
    <scope>NUCLEOTIDE SEQUENCE</scope>
</reference>
<sequence>MNSRPKGALAQALYCKLNNDLQMENFDYRSWYQLGPDTPDTIHHICPRYKAKFVEMSVDDSTKQFLEEARETSSKLWTQIYHIIARLFLGLFMTQTDLNGFLRRGSMFVLSEQQFKKLLTVGGFDQNNFSENQQMIDILDIGAGDGLVTVRLAKGIMSGTNILLKVFCTETSFFMRERLQERKFTVIESIRDVEKVHLISCLNVLDRCSDPFEILTDIHETLAVNGRAIIALVLPYSHYVEKNSSHMPNQLLLPDSWTKQRQGQVVTFEAEVVEFFRQLEKYGFVIEAWTKAPYLCEGDIRQSFYWLTDIVVVVSRAIDKHHASCNSIRMPPY</sequence>
<proteinExistence type="predicted"/>
<dbReference type="GO" id="GO:0106370">
    <property type="term" value="F:protein-L-histidine N-pros-methyltransferase activity"/>
    <property type="evidence" value="ECO:0007669"/>
    <property type="project" value="InterPro"/>
</dbReference>
<dbReference type="InterPro" id="IPR029063">
    <property type="entry name" value="SAM-dependent_MTases_sf"/>
</dbReference>
<organism evidence="1">
    <name type="scientific">Culicoides sonorensis</name>
    <name type="common">Biting midge</name>
    <dbReference type="NCBI Taxonomy" id="179676"/>
    <lineage>
        <taxon>Eukaryota</taxon>
        <taxon>Metazoa</taxon>
        <taxon>Ecdysozoa</taxon>
        <taxon>Arthropoda</taxon>
        <taxon>Hexapoda</taxon>
        <taxon>Insecta</taxon>
        <taxon>Pterygota</taxon>
        <taxon>Neoptera</taxon>
        <taxon>Endopterygota</taxon>
        <taxon>Diptera</taxon>
        <taxon>Nematocera</taxon>
        <taxon>Chironomoidea</taxon>
        <taxon>Ceratopogonidae</taxon>
        <taxon>Ceratopogoninae</taxon>
        <taxon>Culicoides</taxon>
        <taxon>Monoculicoides</taxon>
    </lineage>
</organism>
<dbReference type="SUPFAM" id="SSF53335">
    <property type="entry name" value="S-adenosyl-L-methionine-dependent methyltransferases"/>
    <property type="match status" value="1"/>
</dbReference>
<evidence type="ECO:0000313" key="2">
    <source>
        <dbReference type="EMBL" id="SSX20135.1"/>
    </source>
</evidence>
<dbReference type="PANTHER" id="PTHR12890">
    <property type="entry name" value="DREV PROTEIN"/>
    <property type="match status" value="1"/>
</dbReference>
<dbReference type="EMBL" id="UFQS01000109">
    <property type="protein sequence ID" value="SSW99755.1"/>
    <property type="molecule type" value="Genomic_DNA"/>
</dbReference>
<accession>A0A336K8Q6</accession>
<dbReference type="VEuPathDB" id="VectorBase:CSON000642"/>
<dbReference type="CDD" id="cd02440">
    <property type="entry name" value="AdoMet_MTases"/>
    <property type="match status" value="1"/>
</dbReference>
<dbReference type="AlphaFoldDB" id="A0A336K8Q6"/>
<dbReference type="Gene3D" id="3.40.50.150">
    <property type="entry name" value="Vaccinia Virus protein VP39"/>
    <property type="match status" value="1"/>
</dbReference>
<dbReference type="OMA" id="PYMHYVE"/>
<dbReference type="Pfam" id="PF05219">
    <property type="entry name" value="DREV"/>
    <property type="match status" value="1"/>
</dbReference>
<dbReference type="PANTHER" id="PTHR12890:SF0">
    <property type="entry name" value="PROTEIN-L-HISTIDINE N-PROS-METHYLTRANSFERASE"/>
    <property type="match status" value="1"/>
</dbReference>
<gene>
    <name evidence="1" type="primary">CSON000642</name>
</gene>
<dbReference type="InterPro" id="IPR007884">
    <property type="entry name" value="METL9"/>
</dbReference>